<dbReference type="Pfam" id="PF03221">
    <property type="entry name" value="HTH_Tnp_Tc5"/>
    <property type="match status" value="1"/>
</dbReference>
<organism evidence="3 4">
    <name type="scientific">Brachionus calyciflorus</name>
    <dbReference type="NCBI Taxonomy" id="104777"/>
    <lineage>
        <taxon>Eukaryota</taxon>
        <taxon>Metazoa</taxon>
        <taxon>Spiralia</taxon>
        <taxon>Gnathifera</taxon>
        <taxon>Rotifera</taxon>
        <taxon>Eurotatoria</taxon>
        <taxon>Monogononta</taxon>
        <taxon>Pseudotrocha</taxon>
        <taxon>Ploima</taxon>
        <taxon>Brachionidae</taxon>
        <taxon>Brachionus</taxon>
    </lineage>
</organism>
<dbReference type="OrthoDB" id="9909311at2759"/>
<sequence>MQNYLNRPDEYVNKKSRIQNGYFYLVEEALYKWYVAAKSANIPISYEILHHEALEFYKDLLEKNVKLKDNFEASIGWIRKLLEQYGLAPKVMNGEKKYDPNDIYSCDEAALFYRIGPNRTIVTKKDQCKCFKKK</sequence>
<comment type="caution">
    <text evidence="3">The sequence shown here is derived from an EMBL/GenBank/DDBJ whole genome shotgun (WGS) entry which is preliminary data.</text>
</comment>
<dbReference type="SUPFAM" id="SSF46689">
    <property type="entry name" value="Homeodomain-like"/>
    <property type="match status" value="1"/>
</dbReference>
<evidence type="ECO:0000259" key="2">
    <source>
        <dbReference type="PROSITE" id="PS51253"/>
    </source>
</evidence>
<keyword evidence="1" id="KW-0238">DNA-binding</keyword>
<evidence type="ECO:0000256" key="1">
    <source>
        <dbReference type="ARBA" id="ARBA00023125"/>
    </source>
</evidence>
<dbReference type="GO" id="GO:0003677">
    <property type="term" value="F:DNA binding"/>
    <property type="evidence" value="ECO:0007669"/>
    <property type="project" value="UniProtKB-KW"/>
</dbReference>
<dbReference type="InterPro" id="IPR006600">
    <property type="entry name" value="HTH_CenpB_DNA-bd_dom"/>
</dbReference>
<accession>A0A814BXI8</accession>
<dbReference type="Proteomes" id="UP000663879">
    <property type="component" value="Unassembled WGS sequence"/>
</dbReference>
<protein>
    <recommendedName>
        <fullName evidence="2">HTH CENPB-type domain-containing protein</fullName>
    </recommendedName>
</protein>
<reference evidence="3" key="1">
    <citation type="submission" date="2021-02" db="EMBL/GenBank/DDBJ databases">
        <authorList>
            <person name="Nowell W R."/>
        </authorList>
    </citation>
    <scope>NUCLEOTIDE SEQUENCE</scope>
    <source>
        <strain evidence="3">Ploen Becks lab</strain>
    </source>
</reference>
<dbReference type="AlphaFoldDB" id="A0A814BXI8"/>
<evidence type="ECO:0000313" key="4">
    <source>
        <dbReference type="Proteomes" id="UP000663879"/>
    </source>
</evidence>
<dbReference type="EMBL" id="CAJNOC010002454">
    <property type="protein sequence ID" value="CAF0934069.1"/>
    <property type="molecule type" value="Genomic_DNA"/>
</dbReference>
<dbReference type="Gene3D" id="1.10.10.60">
    <property type="entry name" value="Homeodomain-like"/>
    <property type="match status" value="1"/>
</dbReference>
<dbReference type="PROSITE" id="PS51253">
    <property type="entry name" value="HTH_CENPB"/>
    <property type="match status" value="1"/>
</dbReference>
<keyword evidence="4" id="KW-1185">Reference proteome</keyword>
<proteinExistence type="predicted"/>
<name>A0A814BXI8_9BILA</name>
<evidence type="ECO:0000313" key="3">
    <source>
        <dbReference type="EMBL" id="CAF0934069.1"/>
    </source>
</evidence>
<feature type="domain" description="HTH CENPB-type" evidence="2">
    <location>
        <begin position="14"/>
        <end position="91"/>
    </location>
</feature>
<gene>
    <name evidence="3" type="ORF">OXX778_LOCUS13067</name>
</gene>
<dbReference type="InterPro" id="IPR009057">
    <property type="entry name" value="Homeodomain-like_sf"/>
</dbReference>